<name>A0A7J3Y046_9CREN</name>
<reference evidence="7" key="1">
    <citation type="journal article" date="2020" name="mSystems">
        <title>Genome- and Community-Level Interaction Insights into Carbon Utilization and Element Cycling Functions of Hydrothermarchaeota in Hydrothermal Sediment.</title>
        <authorList>
            <person name="Zhou Z."/>
            <person name="Liu Y."/>
            <person name="Xu W."/>
            <person name="Pan J."/>
            <person name="Luo Z.H."/>
            <person name="Li M."/>
        </authorList>
    </citation>
    <scope>NUCLEOTIDE SEQUENCE [LARGE SCALE GENOMIC DNA]</scope>
    <source>
        <strain evidence="7">SpSt-110</strain>
    </source>
</reference>
<dbReference type="Gene3D" id="3.90.1150.10">
    <property type="entry name" value="Aspartate Aminotransferase, domain 1"/>
    <property type="match status" value="1"/>
</dbReference>
<comment type="similarity">
    <text evidence="2 6">Belongs to the class-III pyridoxal-phosphate-dependent aminotransferase family.</text>
</comment>
<gene>
    <name evidence="7" type="ORF">ENM60_05845</name>
</gene>
<evidence type="ECO:0000256" key="1">
    <source>
        <dbReference type="ARBA" id="ARBA00001933"/>
    </source>
</evidence>
<dbReference type="InterPro" id="IPR050103">
    <property type="entry name" value="Class-III_PLP-dep_AT"/>
</dbReference>
<dbReference type="GO" id="GO:0009085">
    <property type="term" value="P:lysine biosynthetic process"/>
    <property type="evidence" value="ECO:0007669"/>
    <property type="project" value="UniProtKB-KW"/>
</dbReference>
<dbReference type="InterPro" id="IPR015424">
    <property type="entry name" value="PyrdxlP-dep_Trfase"/>
</dbReference>
<evidence type="ECO:0000256" key="4">
    <source>
        <dbReference type="ARBA" id="ARBA00022898"/>
    </source>
</evidence>
<evidence type="ECO:0000256" key="2">
    <source>
        <dbReference type="ARBA" id="ARBA00008954"/>
    </source>
</evidence>
<dbReference type="PROSITE" id="PS00600">
    <property type="entry name" value="AA_TRANSFER_CLASS_3"/>
    <property type="match status" value="1"/>
</dbReference>
<dbReference type="InterPro" id="IPR049704">
    <property type="entry name" value="Aminotrans_3_PPA_site"/>
</dbReference>
<evidence type="ECO:0000256" key="3">
    <source>
        <dbReference type="ARBA" id="ARBA00022605"/>
    </source>
</evidence>
<dbReference type="PANTHER" id="PTHR11986">
    <property type="entry name" value="AMINOTRANSFERASE CLASS III"/>
    <property type="match status" value="1"/>
</dbReference>
<keyword evidence="7" id="KW-0808">Transferase</keyword>
<dbReference type="InterPro" id="IPR015422">
    <property type="entry name" value="PyrdxlP-dep_Trfase_small"/>
</dbReference>
<dbReference type="Pfam" id="PF00202">
    <property type="entry name" value="Aminotran_3"/>
    <property type="match status" value="1"/>
</dbReference>
<dbReference type="SUPFAM" id="SSF53383">
    <property type="entry name" value="PLP-dependent transferases"/>
    <property type="match status" value="1"/>
</dbReference>
<dbReference type="FunFam" id="3.40.640.10:FF:000004">
    <property type="entry name" value="Acetylornithine aminotransferase"/>
    <property type="match status" value="1"/>
</dbReference>
<dbReference type="PANTHER" id="PTHR11986:SF58">
    <property type="entry name" value="LEUCINE_METHIONINE RACEMASE"/>
    <property type="match status" value="1"/>
</dbReference>
<protein>
    <submittedName>
        <fullName evidence="7">Acetyl ornithine aminotransferase family protein</fullName>
    </submittedName>
</protein>
<accession>A0A7J3Y046</accession>
<proteinExistence type="inferred from homology"/>
<dbReference type="InterPro" id="IPR005814">
    <property type="entry name" value="Aminotrans_3"/>
</dbReference>
<keyword evidence="4 6" id="KW-0663">Pyridoxal phosphate</keyword>
<evidence type="ECO:0000256" key="5">
    <source>
        <dbReference type="ARBA" id="ARBA00023154"/>
    </source>
</evidence>
<dbReference type="EMBL" id="DRYK01000077">
    <property type="protein sequence ID" value="HHP68287.1"/>
    <property type="molecule type" value="Genomic_DNA"/>
</dbReference>
<dbReference type="AlphaFoldDB" id="A0A7J3Y046"/>
<dbReference type="GO" id="GO:0042802">
    <property type="term" value="F:identical protein binding"/>
    <property type="evidence" value="ECO:0007669"/>
    <property type="project" value="TreeGrafter"/>
</dbReference>
<dbReference type="NCBIfam" id="NF004426">
    <property type="entry name" value="PRK05769.1"/>
    <property type="match status" value="1"/>
</dbReference>
<keyword evidence="3" id="KW-0028">Amino-acid biosynthesis</keyword>
<dbReference type="Gene3D" id="3.40.640.10">
    <property type="entry name" value="Type I PLP-dependent aspartate aminotransferase-like (Major domain)"/>
    <property type="match status" value="1"/>
</dbReference>
<dbReference type="GO" id="GO:0030170">
    <property type="term" value="F:pyridoxal phosphate binding"/>
    <property type="evidence" value="ECO:0007669"/>
    <property type="project" value="InterPro"/>
</dbReference>
<dbReference type="CDD" id="cd00610">
    <property type="entry name" value="OAT_like"/>
    <property type="match status" value="1"/>
</dbReference>
<keyword evidence="5" id="KW-0457">Lysine biosynthesis</keyword>
<evidence type="ECO:0000256" key="6">
    <source>
        <dbReference type="RuleBase" id="RU003560"/>
    </source>
</evidence>
<dbReference type="GO" id="GO:0008483">
    <property type="term" value="F:transaminase activity"/>
    <property type="evidence" value="ECO:0007669"/>
    <property type="project" value="UniProtKB-KW"/>
</dbReference>
<organism evidence="7">
    <name type="scientific">Thermogladius calderae</name>
    <dbReference type="NCBI Taxonomy" id="1200300"/>
    <lineage>
        <taxon>Archaea</taxon>
        <taxon>Thermoproteota</taxon>
        <taxon>Thermoprotei</taxon>
        <taxon>Desulfurococcales</taxon>
        <taxon>Desulfurococcaceae</taxon>
        <taxon>Thermogladius</taxon>
    </lineage>
</organism>
<comment type="cofactor">
    <cofactor evidence="1">
        <name>pyridoxal 5'-phosphate</name>
        <dbReference type="ChEBI" id="CHEBI:597326"/>
    </cofactor>
</comment>
<dbReference type="PIRSF" id="PIRSF000521">
    <property type="entry name" value="Transaminase_4ab_Lys_Orn"/>
    <property type="match status" value="1"/>
</dbReference>
<keyword evidence="7" id="KW-0032">Aminotransferase</keyword>
<sequence length="436" mass="48545">MSRAREWIELHRRYLATTTHDPENLPLVVERGEGVWLFDVDNNRYLDFSSSISVNNLGYPSHPEVIKAVVEQLGRLGHAAGTDFYNPYQVQLAMKLVEETPGDFPKKVFFGNSGTEANEAALKIAKTSTGRPLFISFIGGFHGRTHGTLALTASKSVQKKRQFPWMPGVFYAPYPNPYRNPWKIDGYEHPDELVQRVLEFIEEYIFDKLAPPEDFAGIFFEPIQGEGGYVVPPRGFFRELEKLARRHGILLVDDEVQMGLGRTGRMWGIEHFEVAPDILTTAKALSGGLVPIGATVYRAELDFKEAGMHSNTFGGNALASIVGIKVLEIAKSLLPHVRELEGLFRDELGRIKEEFSGVGDVRGLGLAWGVEFVSDKNTKKPDVEARNRVIREALKRGLVILGCGKSSVRLIPPLTISEEEAKIGLGLFREALKATL</sequence>
<dbReference type="InterPro" id="IPR015421">
    <property type="entry name" value="PyrdxlP-dep_Trfase_major"/>
</dbReference>
<comment type="caution">
    <text evidence="7">The sequence shown here is derived from an EMBL/GenBank/DDBJ whole genome shotgun (WGS) entry which is preliminary data.</text>
</comment>
<evidence type="ECO:0000313" key="7">
    <source>
        <dbReference type="EMBL" id="HHP68287.1"/>
    </source>
</evidence>